<evidence type="ECO:0000256" key="2">
    <source>
        <dbReference type="ARBA" id="ARBA00007998"/>
    </source>
</evidence>
<protein>
    <submittedName>
        <fullName evidence="9">GerAB/ArcD/ProY family transporter</fullName>
    </submittedName>
</protein>
<keyword evidence="10" id="KW-1185">Reference proteome</keyword>
<dbReference type="RefSeq" id="WP_377602432.1">
    <property type="nucleotide sequence ID" value="NZ_JBHUME010000007.1"/>
</dbReference>
<dbReference type="Proteomes" id="UP001597541">
    <property type="component" value="Unassembled WGS sequence"/>
</dbReference>
<feature type="transmembrane region" description="Helical" evidence="8">
    <location>
        <begin position="54"/>
        <end position="74"/>
    </location>
</feature>
<sequence length="385" mass="44250">MNTEPAADQAHRPPSAKPFLFSAYLLIFIIHDAQIGVGLPGFQRIIYRSAGHDAWISVILAGLYVHLLAWIIVMTLHRAGDRDLYGIHDAVYGKWLGRCLNLLVVFYYLYACIVVLRNYVEMVQIWLFPYSDAWMLGLIFASLAVYGIHGGLKTIVGASFVFVCLSVWMVILLYFPLVYADWDHLFPVAEADPQHLMLGAVRMSFSLVGFEILYYLYPFVRDKQKVHKYAQLGIMSVNVFYFLVMAVSLVFFSGGQIFKNAWATFTMLKIIQIPFLERFEYLGVSLWLMVIMGNLLLFGWTATRGLKQVFQWKQKYAVVVFFAVVWLVSTRIETRVQMDKINDLFATLSLYTVYLYPLFLFGLVLLRMKSKDGKEETSDEAETVK</sequence>
<evidence type="ECO:0000256" key="3">
    <source>
        <dbReference type="ARBA" id="ARBA00022448"/>
    </source>
</evidence>
<feature type="transmembrane region" description="Helical" evidence="8">
    <location>
        <begin position="155"/>
        <end position="175"/>
    </location>
</feature>
<feature type="transmembrane region" description="Helical" evidence="8">
    <location>
        <begin position="315"/>
        <end position="332"/>
    </location>
</feature>
<gene>
    <name evidence="9" type="ORF">ACFSUF_09675</name>
</gene>
<dbReference type="PANTHER" id="PTHR34975:SF2">
    <property type="entry name" value="SPORE GERMINATION PROTEIN A2"/>
    <property type="match status" value="1"/>
</dbReference>
<evidence type="ECO:0000256" key="6">
    <source>
        <dbReference type="ARBA" id="ARBA00022989"/>
    </source>
</evidence>
<dbReference type="Gene3D" id="1.20.1740.10">
    <property type="entry name" value="Amino acid/polyamine transporter I"/>
    <property type="match status" value="1"/>
</dbReference>
<evidence type="ECO:0000256" key="7">
    <source>
        <dbReference type="ARBA" id="ARBA00023136"/>
    </source>
</evidence>
<dbReference type="Pfam" id="PF03845">
    <property type="entry name" value="Spore_permease"/>
    <property type="match status" value="1"/>
</dbReference>
<feature type="transmembrane region" description="Helical" evidence="8">
    <location>
        <begin position="229"/>
        <end position="252"/>
    </location>
</feature>
<evidence type="ECO:0000313" key="9">
    <source>
        <dbReference type="EMBL" id="MFD2612690.1"/>
    </source>
</evidence>
<feature type="transmembrane region" description="Helical" evidence="8">
    <location>
        <begin position="21"/>
        <end position="42"/>
    </location>
</feature>
<feature type="transmembrane region" description="Helical" evidence="8">
    <location>
        <begin position="195"/>
        <end position="217"/>
    </location>
</feature>
<comment type="similarity">
    <text evidence="2">Belongs to the amino acid-polyamine-organocation (APC) superfamily. Spore germination protein (SGP) (TC 2.A.3.9) family.</text>
</comment>
<evidence type="ECO:0000256" key="5">
    <source>
        <dbReference type="ARBA" id="ARBA00022692"/>
    </source>
</evidence>
<name>A0ABW5PBU2_9BACL</name>
<evidence type="ECO:0000313" key="10">
    <source>
        <dbReference type="Proteomes" id="UP001597541"/>
    </source>
</evidence>
<accession>A0ABW5PBU2</accession>
<dbReference type="InterPro" id="IPR004761">
    <property type="entry name" value="Spore_GerAB"/>
</dbReference>
<keyword evidence="5 8" id="KW-0812">Transmembrane</keyword>
<comment type="subcellular location">
    <subcellularLocation>
        <location evidence="1">Membrane</location>
        <topology evidence="1">Multi-pass membrane protein</topology>
    </subcellularLocation>
</comment>
<feature type="transmembrane region" description="Helical" evidence="8">
    <location>
        <begin position="284"/>
        <end position="303"/>
    </location>
</feature>
<proteinExistence type="inferred from homology"/>
<feature type="transmembrane region" description="Helical" evidence="8">
    <location>
        <begin position="95"/>
        <end position="116"/>
    </location>
</feature>
<comment type="caution">
    <text evidence="9">The sequence shown here is derived from an EMBL/GenBank/DDBJ whole genome shotgun (WGS) entry which is preliminary data.</text>
</comment>
<keyword evidence="3" id="KW-0813">Transport</keyword>
<feature type="transmembrane region" description="Helical" evidence="8">
    <location>
        <begin position="344"/>
        <end position="366"/>
    </location>
</feature>
<evidence type="ECO:0000256" key="8">
    <source>
        <dbReference type="SAM" id="Phobius"/>
    </source>
</evidence>
<keyword evidence="4" id="KW-0309">Germination</keyword>
<organism evidence="9 10">
    <name type="scientific">Paenibacillus gansuensis</name>
    <dbReference type="NCBI Taxonomy" id="306542"/>
    <lineage>
        <taxon>Bacteria</taxon>
        <taxon>Bacillati</taxon>
        <taxon>Bacillota</taxon>
        <taxon>Bacilli</taxon>
        <taxon>Bacillales</taxon>
        <taxon>Paenibacillaceae</taxon>
        <taxon>Paenibacillus</taxon>
    </lineage>
</organism>
<keyword evidence="7 8" id="KW-0472">Membrane</keyword>
<feature type="transmembrane region" description="Helical" evidence="8">
    <location>
        <begin position="128"/>
        <end position="148"/>
    </location>
</feature>
<dbReference type="EMBL" id="JBHUME010000007">
    <property type="protein sequence ID" value="MFD2612690.1"/>
    <property type="molecule type" value="Genomic_DNA"/>
</dbReference>
<dbReference type="NCBIfam" id="TIGR00912">
    <property type="entry name" value="2A0309"/>
    <property type="match status" value="1"/>
</dbReference>
<dbReference type="PANTHER" id="PTHR34975">
    <property type="entry name" value="SPORE GERMINATION PROTEIN A2"/>
    <property type="match status" value="1"/>
</dbReference>
<reference evidence="10" key="1">
    <citation type="journal article" date="2019" name="Int. J. Syst. Evol. Microbiol.">
        <title>The Global Catalogue of Microorganisms (GCM) 10K type strain sequencing project: providing services to taxonomists for standard genome sequencing and annotation.</title>
        <authorList>
            <consortium name="The Broad Institute Genomics Platform"/>
            <consortium name="The Broad Institute Genome Sequencing Center for Infectious Disease"/>
            <person name="Wu L."/>
            <person name="Ma J."/>
        </authorList>
    </citation>
    <scope>NUCLEOTIDE SEQUENCE [LARGE SCALE GENOMIC DNA]</scope>
    <source>
        <strain evidence="10">KCTC 3950</strain>
    </source>
</reference>
<evidence type="ECO:0000256" key="4">
    <source>
        <dbReference type="ARBA" id="ARBA00022544"/>
    </source>
</evidence>
<evidence type="ECO:0000256" key="1">
    <source>
        <dbReference type="ARBA" id="ARBA00004141"/>
    </source>
</evidence>
<keyword evidence="6 8" id="KW-1133">Transmembrane helix</keyword>